<evidence type="ECO:0000313" key="6">
    <source>
        <dbReference type="Proteomes" id="UP000076825"/>
    </source>
</evidence>
<dbReference type="EMBL" id="LT546645">
    <property type="protein sequence ID" value="SAI67678.1"/>
    <property type="molecule type" value="Genomic_DNA"/>
</dbReference>
<evidence type="ECO:0000256" key="1">
    <source>
        <dbReference type="ARBA" id="ARBA00022741"/>
    </source>
</evidence>
<organism evidence="5 6">
    <name type="scientific">Bordetella trematum</name>
    <dbReference type="NCBI Taxonomy" id="123899"/>
    <lineage>
        <taxon>Bacteria</taxon>
        <taxon>Pseudomonadati</taxon>
        <taxon>Pseudomonadota</taxon>
        <taxon>Betaproteobacteria</taxon>
        <taxon>Burkholderiales</taxon>
        <taxon>Alcaligenaceae</taxon>
        <taxon>Bordetella</taxon>
    </lineage>
</organism>
<gene>
    <name evidence="5" type="primary">kipI_1</name>
    <name evidence="5" type="ORF">SAMEA3906487_00846</name>
</gene>
<dbReference type="eggNOG" id="COG2049">
    <property type="taxonomic scope" value="Bacteria"/>
</dbReference>
<dbReference type="InterPro" id="IPR029000">
    <property type="entry name" value="Cyclophilin-like_dom_sf"/>
</dbReference>
<protein>
    <submittedName>
        <fullName evidence="5">Histidine kinase inhibitor</fullName>
    </submittedName>
</protein>
<keyword evidence="1" id="KW-0547">Nucleotide-binding</keyword>
<dbReference type="GO" id="GO:0016787">
    <property type="term" value="F:hydrolase activity"/>
    <property type="evidence" value="ECO:0007669"/>
    <property type="project" value="UniProtKB-KW"/>
</dbReference>
<dbReference type="NCBIfam" id="TIGR00370">
    <property type="entry name" value="5-oxoprolinase subunit PxpB"/>
    <property type="match status" value="1"/>
</dbReference>
<dbReference type="PANTHER" id="PTHR34698">
    <property type="entry name" value="5-OXOPROLINASE SUBUNIT B"/>
    <property type="match status" value="1"/>
</dbReference>
<dbReference type="SUPFAM" id="SSF50891">
    <property type="entry name" value="Cyclophilin-like"/>
    <property type="match status" value="1"/>
</dbReference>
<reference evidence="5 6" key="1">
    <citation type="submission" date="2016-04" db="EMBL/GenBank/DDBJ databases">
        <authorList>
            <consortium name="Pathogen Informatics"/>
        </authorList>
    </citation>
    <scope>NUCLEOTIDE SEQUENCE [LARGE SCALE GENOMIC DNA]</scope>
    <source>
        <strain evidence="5 6">H044680328</strain>
    </source>
</reference>
<dbReference type="SMART" id="SM00796">
    <property type="entry name" value="AHS1"/>
    <property type="match status" value="1"/>
</dbReference>
<evidence type="ECO:0000313" key="5">
    <source>
        <dbReference type="EMBL" id="SAI67678.1"/>
    </source>
</evidence>
<proteinExistence type="predicted"/>
<feature type="domain" description="Carboxyltransferase" evidence="4">
    <location>
        <begin position="15"/>
        <end position="219"/>
    </location>
</feature>
<evidence type="ECO:0000256" key="2">
    <source>
        <dbReference type="ARBA" id="ARBA00022801"/>
    </source>
</evidence>
<dbReference type="KEGG" id="btrm:SAMEA390648700846"/>
<dbReference type="AlphaFoldDB" id="A0A157M4G2"/>
<dbReference type="GeneID" id="56587748"/>
<keyword evidence="3" id="KW-0067">ATP-binding</keyword>
<dbReference type="PANTHER" id="PTHR34698:SF2">
    <property type="entry name" value="5-OXOPROLINASE SUBUNIT B"/>
    <property type="match status" value="1"/>
</dbReference>
<dbReference type="InterPro" id="IPR010016">
    <property type="entry name" value="PxpB"/>
</dbReference>
<evidence type="ECO:0000256" key="3">
    <source>
        <dbReference type="ARBA" id="ARBA00022840"/>
    </source>
</evidence>
<evidence type="ECO:0000259" key="4">
    <source>
        <dbReference type="SMART" id="SM00796"/>
    </source>
</evidence>
<dbReference type="Proteomes" id="UP000076825">
    <property type="component" value="Chromosome 1"/>
</dbReference>
<dbReference type="STRING" id="123899.SAMEA3906487_00846"/>
<dbReference type="RefSeq" id="WP_025515325.1">
    <property type="nucleotide sequence ID" value="NZ_CP016340.1"/>
</dbReference>
<dbReference type="Pfam" id="PF02682">
    <property type="entry name" value="CT_C_D"/>
    <property type="match status" value="1"/>
</dbReference>
<sequence length="245" mass="26127">MSETVAASPCLAPAWRLQPQGDRCVLVSLEDDLNESAARRCLALARQIRQAGWPGVSDVVPAFTSVAVHYQPQEPGNLDHAELTRRLQALLAKPLPDTAQTGRLIDIPVCYGGIHGPDLAQVAQASGLSEAEVIALHSQTPCTVLMLGFAPGFAYLGIHDARLDIPRRAEPRTEVPAGSIAVANRQSVIYPGRLPGGWNIIGATTLTLFDPAREPAALLQPGDRLRFVPITADAFAVARRKAATP</sequence>
<dbReference type="SUPFAM" id="SSF160467">
    <property type="entry name" value="PH0987 N-terminal domain-like"/>
    <property type="match status" value="1"/>
</dbReference>
<dbReference type="Gene3D" id="3.30.1360.40">
    <property type="match status" value="1"/>
</dbReference>
<dbReference type="PATRIC" id="fig|123899.6.peg.820"/>
<accession>A0A157M4G2</accession>
<name>A0A157M4G2_9BORD</name>
<dbReference type="GO" id="GO:0005524">
    <property type="term" value="F:ATP binding"/>
    <property type="evidence" value="ECO:0007669"/>
    <property type="project" value="UniProtKB-KW"/>
</dbReference>
<keyword evidence="2" id="KW-0378">Hydrolase</keyword>
<dbReference type="OrthoDB" id="9778567at2"/>
<dbReference type="InterPro" id="IPR003833">
    <property type="entry name" value="CT_C_D"/>
</dbReference>
<keyword evidence="6" id="KW-1185">Reference proteome</keyword>
<dbReference type="Gene3D" id="2.40.100.10">
    <property type="entry name" value="Cyclophilin-like"/>
    <property type="match status" value="1"/>
</dbReference>